<dbReference type="InterPro" id="IPR013096">
    <property type="entry name" value="Cupin_2"/>
</dbReference>
<reference evidence="3" key="1">
    <citation type="submission" date="2021-12" db="EMBL/GenBank/DDBJ databases">
        <title>Convergent genome expansion in fungi linked to evolution of root-endophyte symbiosis.</title>
        <authorList>
            <consortium name="DOE Joint Genome Institute"/>
            <person name="Ke Y.-H."/>
            <person name="Bonito G."/>
            <person name="Liao H.-L."/>
            <person name="Looney B."/>
            <person name="Rojas-Flechas A."/>
            <person name="Nash J."/>
            <person name="Hameed K."/>
            <person name="Schadt C."/>
            <person name="Martin F."/>
            <person name="Crous P.W."/>
            <person name="Miettinen O."/>
            <person name="Magnuson J.K."/>
            <person name="Labbe J."/>
            <person name="Jacobson D."/>
            <person name="Doktycz M.J."/>
            <person name="Veneault-Fourrey C."/>
            <person name="Kuo A."/>
            <person name="Mondo S."/>
            <person name="Calhoun S."/>
            <person name="Riley R."/>
            <person name="Ohm R."/>
            <person name="LaButti K."/>
            <person name="Andreopoulos B."/>
            <person name="Pangilinan J."/>
            <person name="Nolan M."/>
            <person name="Tritt A."/>
            <person name="Clum A."/>
            <person name="Lipzen A."/>
            <person name="Daum C."/>
            <person name="Barry K."/>
            <person name="Grigoriev I.V."/>
            <person name="Vilgalys R."/>
        </authorList>
    </citation>
    <scope>NUCLEOTIDE SEQUENCE</scope>
    <source>
        <strain evidence="3">PMI_201</strain>
    </source>
</reference>
<dbReference type="Pfam" id="PF07883">
    <property type="entry name" value="Cupin_2"/>
    <property type="match status" value="1"/>
</dbReference>
<dbReference type="PANTHER" id="PTHR35848">
    <property type="entry name" value="OXALATE-BINDING PROTEIN"/>
    <property type="match status" value="1"/>
</dbReference>
<feature type="domain" description="Cupin type-2" evidence="2">
    <location>
        <begin position="59"/>
        <end position="124"/>
    </location>
</feature>
<dbReference type="EMBL" id="JAJTJA010000011">
    <property type="protein sequence ID" value="KAH8692184.1"/>
    <property type="molecule type" value="Genomic_DNA"/>
</dbReference>
<name>A0AAD4KJ22_9EURO</name>
<dbReference type="AlphaFoldDB" id="A0AAD4KJ22"/>
<dbReference type="PANTHER" id="PTHR35848:SF6">
    <property type="entry name" value="CUPIN TYPE-2 DOMAIN-CONTAINING PROTEIN"/>
    <property type="match status" value="1"/>
</dbReference>
<dbReference type="RefSeq" id="XP_046068181.1">
    <property type="nucleotide sequence ID" value="XM_046211894.1"/>
</dbReference>
<dbReference type="Gene3D" id="2.60.120.10">
    <property type="entry name" value="Jelly Rolls"/>
    <property type="match status" value="1"/>
</dbReference>
<dbReference type="InterPro" id="IPR014710">
    <property type="entry name" value="RmlC-like_jellyroll"/>
</dbReference>
<dbReference type="GO" id="GO:0046872">
    <property type="term" value="F:metal ion binding"/>
    <property type="evidence" value="ECO:0007669"/>
    <property type="project" value="UniProtKB-KW"/>
</dbReference>
<gene>
    <name evidence="3" type="ORF">BGW36DRAFT_303637</name>
</gene>
<protein>
    <submittedName>
        <fullName evidence="3">RmlC-like cupin domain-containing protein</fullName>
    </submittedName>
</protein>
<evidence type="ECO:0000259" key="2">
    <source>
        <dbReference type="Pfam" id="PF07883"/>
    </source>
</evidence>
<dbReference type="Proteomes" id="UP001201262">
    <property type="component" value="Unassembled WGS sequence"/>
</dbReference>
<dbReference type="InterPro" id="IPR051610">
    <property type="entry name" value="GPI/OXD"/>
</dbReference>
<sequence>MGQSKQSPVRPVILHANNLQNTPAESFNDTSRGDVTWHTLFSRPRTPTSDLSAGLAVCPPRTGHLCRHRHSQAEIYYIIEGSGHVLIDGETYRVSKGSTVFIPSDAEHGVINSGQQPLKWFYVFPTDSFEDIVYRFSKDKDPKAKL</sequence>
<dbReference type="SUPFAM" id="SSF51182">
    <property type="entry name" value="RmlC-like cupins"/>
    <property type="match status" value="1"/>
</dbReference>
<proteinExistence type="predicted"/>
<keyword evidence="1" id="KW-0479">Metal-binding</keyword>
<dbReference type="InterPro" id="IPR011051">
    <property type="entry name" value="RmlC_Cupin_sf"/>
</dbReference>
<dbReference type="GeneID" id="70242181"/>
<evidence type="ECO:0000256" key="1">
    <source>
        <dbReference type="ARBA" id="ARBA00022723"/>
    </source>
</evidence>
<evidence type="ECO:0000313" key="3">
    <source>
        <dbReference type="EMBL" id="KAH8692184.1"/>
    </source>
</evidence>
<accession>A0AAD4KJ22</accession>
<comment type="caution">
    <text evidence="3">The sequence shown here is derived from an EMBL/GenBank/DDBJ whole genome shotgun (WGS) entry which is preliminary data.</text>
</comment>
<keyword evidence="4" id="KW-1185">Reference proteome</keyword>
<evidence type="ECO:0000313" key="4">
    <source>
        <dbReference type="Proteomes" id="UP001201262"/>
    </source>
</evidence>
<organism evidence="3 4">
    <name type="scientific">Talaromyces proteolyticus</name>
    <dbReference type="NCBI Taxonomy" id="1131652"/>
    <lineage>
        <taxon>Eukaryota</taxon>
        <taxon>Fungi</taxon>
        <taxon>Dikarya</taxon>
        <taxon>Ascomycota</taxon>
        <taxon>Pezizomycotina</taxon>
        <taxon>Eurotiomycetes</taxon>
        <taxon>Eurotiomycetidae</taxon>
        <taxon>Eurotiales</taxon>
        <taxon>Trichocomaceae</taxon>
        <taxon>Talaromyces</taxon>
        <taxon>Talaromyces sect. Bacilispori</taxon>
    </lineage>
</organism>